<feature type="chain" id="PRO_5047016598" description="Tat pathway signal protein" evidence="1">
    <location>
        <begin position="29"/>
        <end position="195"/>
    </location>
</feature>
<feature type="signal peptide" evidence="1">
    <location>
        <begin position="1"/>
        <end position="28"/>
    </location>
</feature>
<accession>A0ABS7FC82</accession>
<protein>
    <recommendedName>
        <fullName evidence="4">Tat pathway signal protein</fullName>
    </recommendedName>
</protein>
<dbReference type="GeneID" id="89685033"/>
<sequence length="195" mass="21124">MSRIARRPWLAALSGLALAILPHGGAHAAEPLQPYRGALKCQAREMDDIWLDQRLACVSPGQKFIVNAAGASGAARDVAFVVNEAIYDKNFYPIQDRKVRYYQSFLCVRNAPADIRPLFLSGDLANAFKLSNLDQKPEGVGPTSVNIAGGDRDGWEATPCDPARHPLIVDYRTGAVVSVNPAALAGLRIYQLPGR</sequence>
<keyword evidence="1" id="KW-0732">Signal</keyword>
<proteinExistence type="predicted"/>
<evidence type="ECO:0000313" key="2">
    <source>
        <dbReference type="EMBL" id="MBW8287065.1"/>
    </source>
</evidence>
<dbReference type="EMBL" id="JAHDTB010000003">
    <property type="protein sequence ID" value="MBW8287065.1"/>
    <property type="molecule type" value="Genomic_DNA"/>
</dbReference>
<comment type="caution">
    <text evidence="2">The sequence shown here is derived from an EMBL/GenBank/DDBJ whole genome shotgun (WGS) entry which is preliminary data.</text>
</comment>
<name>A0ABS7FC82_9NEIS</name>
<dbReference type="RefSeq" id="WP_043574504.1">
    <property type="nucleotide sequence ID" value="NZ_CP142381.1"/>
</dbReference>
<reference evidence="2 3" key="1">
    <citation type="submission" date="2021-05" db="EMBL/GenBank/DDBJ databases">
        <title>Draft Whole Genome Sequencing Of Biosensor Chromobacterium violaceum Strain CV026 Reveals A Regulatory RNA In Chromobacterium violaceum Phenotype Regulatory Network.</title>
        <authorList>
            <person name="Hong K.W."/>
            <person name="Chan K.G."/>
            <person name="Chang C.-Y."/>
        </authorList>
    </citation>
    <scope>NUCLEOTIDE SEQUENCE [LARGE SCALE GENOMIC DNA]</scope>
    <source>
        <strain evidence="2 3">ATCC 31532</strain>
    </source>
</reference>
<organism evidence="2 3">
    <name type="scientific">Chromobacterium subtsugae</name>
    <dbReference type="NCBI Taxonomy" id="251747"/>
    <lineage>
        <taxon>Bacteria</taxon>
        <taxon>Pseudomonadati</taxon>
        <taxon>Pseudomonadota</taxon>
        <taxon>Betaproteobacteria</taxon>
        <taxon>Neisseriales</taxon>
        <taxon>Chromobacteriaceae</taxon>
        <taxon>Chromobacterium</taxon>
    </lineage>
</organism>
<dbReference type="Proteomes" id="UP000711178">
    <property type="component" value="Unassembled WGS sequence"/>
</dbReference>
<evidence type="ECO:0000313" key="3">
    <source>
        <dbReference type="Proteomes" id="UP000711178"/>
    </source>
</evidence>
<keyword evidence="3" id="KW-1185">Reference proteome</keyword>
<evidence type="ECO:0008006" key="4">
    <source>
        <dbReference type="Google" id="ProtNLM"/>
    </source>
</evidence>
<gene>
    <name evidence="2" type="ORF">KIF53_05415</name>
</gene>
<evidence type="ECO:0000256" key="1">
    <source>
        <dbReference type="SAM" id="SignalP"/>
    </source>
</evidence>